<evidence type="ECO:0000256" key="2">
    <source>
        <dbReference type="ARBA" id="ARBA00023125"/>
    </source>
</evidence>
<evidence type="ECO:0000313" key="5">
    <source>
        <dbReference type="EMBL" id="TVT19159.1"/>
    </source>
</evidence>
<feature type="domain" description="HTH luxR-type" evidence="4">
    <location>
        <begin position="161"/>
        <end position="226"/>
    </location>
</feature>
<evidence type="ECO:0000256" key="1">
    <source>
        <dbReference type="ARBA" id="ARBA00023015"/>
    </source>
</evidence>
<evidence type="ECO:0000256" key="3">
    <source>
        <dbReference type="ARBA" id="ARBA00023163"/>
    </source>
</evidence>
<dbReference type="Pfam" id="PF00196">
    <property type="entry name" value="GerE"/>
    <property type="match status" value="1"/>
</dbReference>
<organism evidence="5 6">
    <name type="scientific">Amycolatopsis rhizosphaerae</name>
    <dbReference type="NCBI Taxonomy" id="2053003"/>
    <lineage>
        <taxon>Bacteria</taxon>
        <taxon>Bacillati</taxon>
        <taxon>Actinomycetota</taxon>
        <taxon>Actinomycetes</taxon>
        <taxon>Pseudonocardiales</taxon>
        <taxon>Pseudonocardiaceae</taxon>
        <taxon>Amycolatopsis</taxon>
    </lineage>
</organism>
<evidence type="ECO:0000259" key="4">
    <source>
        <dbReference type="PROSITE" id="PS50043"/>
    </source>
</evidence>
<comment type="caution">
    <text evidence="5">The sequence shown here is derived from an EMBL/GenBank/DDBJ whole genome shotgun (WGS) entry which is preliminary data.</text>
</comment>
<dbReference type="Gene3D" id="3.40.50.2300">
    <property type="match status" value="1"/>
</dbReference>
<dbReference type="SMART" id="SM00421">
    <property type="entry name" value="HTH_LUXR"/>
    <property type="match status" value="1"/>
</dbReference>
<dbReference type="AlphaFoldDB" id="A0A558A4G8"/>
<name>A0A558A4G8_9PSEU</name>
<proteinExistence type="predicted"/>
<dbReference type="PANTHER" id="PTHR44688">
    <property type="entry name" value="DNA-BINDING TRANSCRIPTIONAL ACTIVATOR DEVR_DOSR"/>
    <property type="match status" value="1"/>
</dbReference>
<dbReference type="PANTHER" id="PTHR44688:SF16">
    <property type="entry name" value="DNA-BINDING TRANSCRIPTIONAL ACTIVATOR DEVR_DOSR"/>
    <property type="match status" value="1"/>
</dbReference>
<dbReference type="InterPro" id="IPR016032">
    <property type="entry name" value="Sig_transdc_resp-reg_C-effctor"/>
</dbReference>
<reference evidence="5 6" key="2">
    <citation type="submission" date="2019-08" db="EMBL/GenBank/DDBJ databases">
        <title>Amycolatopsis acidicola sp. nov., isolated from peat swamp forest soil.</title>
        <authorList>
            <person name="Srisuk N."/>
        </authorList>
    </citation>
    <scope>NUCLEOTIDE SEQUENCE [LARGE SCALE GENOMIC DNA]</scope>
    <source>
        <strain evidence="5 6">TBRC 6029</strain>
    </source>
</reference>
<dbReference type="OrthoDB" id="4309410at2"/>
<dbReference type="PROSITE" id="PS50043">
    <property type="entry name" value="HTH_LUXR_2"/>
    <property type="match status" value="1"/>
</dbReference>
<keyword evidence="3" id="KW-0804">Transcription</keyword>
<evidence type="ECO:0000313" key="6">
    <source>
        <dbReference type="Proteomes" id="UP000320011"/>
    </source>
</evidence>
<gene>
    <name evidence="5" type="ORF">FNH05_35175</name>
</gene>
<dbReference type="GO" id="GO:0006355">
    <property type="term" value="P:regulation of DNA-templated transcription"/>
    <property type="evidence" value="ECO:0007669"/>
    <property type="project" value="InterPro"/>
</dbReference>
<dbReference type="PRINTS" id="PR00038">
    <property type="entry name" value="HTHLUXR"/>
</dbReference>
<dbReference type="CDD" id="cd06170">
    <property type="entry name" value="LuxR_C_like"/>
    <property type="match status" value="1"/>
</dbReference>
<keyword evidence="1" id="KW-0805">Transcription regulation</keyword>
<keyword evidence="2" id="KW-0238">DNA-binding</keyword>
<sequence length="228" mass="24634">MSSRSAWADPAAQDGRPKLHAVPVRRPAVRVSLVATDPFVRAGLVSELREKPGLHLVDAQDEAGPDVVVAVADLGPELREIAEKAPDARLVLITDQTRPAQLWAAIEHGLLVLVPRAEATTARLLRAIADAHQGRGDLPAEQLGSLLRGLSRLQQEVLAPRDLTLSGLSRRETEVLRLLANGLDTAEIAAAMTYSERTVKNILHGLLSRLGLRNRTHAVAYALREGII</sequence>
<protein>
    <submittedName>
        <fullName evidence="5">Response regulator transcription factor</fullName>
    </submittedName>
</protein>
<accession>A0A558A4G8</accession>
<dbReference type="SUPFAM" id="SSF46894">
    <property type="entry name" value="C-terminal effector domain of the bipartite response regulators"/>
    <property type="match status" value="1"/>
</dbReference>
<reference evidence="5 6" key="1">
    <citation type="submission" date="2019-07" db="EMBL/GenBank/DDBJ databases">
        <authorList>
            <person name="Duangmal K."/>
            <person name="Teo W.F.A."/>
        </authorList>
    </citation>
    <scope>NUCLEOTIDE SEQUENCE [LARGE SCALE GENOMIC DNA]</scope>
    <source>
        <strain evidence="5 6">TBRC 6029</strain>
    </source>
</reference>
<keyword evidence="6" id="KW-1185">Reference proteome</keyword>
<dbReference type="RefSeq" id="WP_144593161.1">
    <property type="nucleotide sequence ID" value="NZ_VJWX01000663.1"/>
</dbReference>
<dbReference type="EMBL" id="VJWX01000663">
    <property type="protein sequence ID" value="TVT19159.1"/>
    <property type="molecule type" value="Genomic_DNA"/>
</dbReference>
<dbReference type="Proteomes" id="UP000320011">
    <property type="component" value="Unassembled WGS sequence"/>
</dbReference>
<dbReference type="GO" id="GO:0003677">
    <property type="term" value="F:DNA binding"/>
    <property type="evidence" value="ECO:0007669"/>
    <property type="project" value="UniProtKB-KW"/>
</dbReference>
<dbReference type="InterPro" id="IPR000792">
    <property type="entry name" value="Tscrpt_reg_LuxR_C"/>
</dbReference>